<reference evidence="2 3" key="1">
    <citation type="journal article" date="2019" name="Int. J. Syst. Evol. Microbiol.">
        <title>The Global Catalogue of Microorganisms (GCM) 10K type strain sequencing project: providing services to taxonomists for standard genome sequencing and annotation.</title>
        <authorList>
            <consortium name="The Broad Institute Genomics Platform"/>
            <consortium name="The Broad Institute Genome Sequencing Center for Infectious Disease"/>
            <person name="Wu L."/>
            <person name="Ma J."/>
        </authorList>
    </citation>
    <scope>NUCLEOTIDE SEQUENCE [LARGE SCALE GENOMIC DNA]</scope>
    <source>
        <strain evidence="2 3">JCM 16021</strain>
    </source>
</reference>
<dbReference type="Gene3D" id="2.130.10.10">
    <property type="entry name" value="YVTN repeat-like/Quinoprotein amine dehydrogenase"/>
    <property type="match status" value="1"/>
</dbReference>
<sequence length="353" mass="38106">MTLPSAVTSEPELDWSWQAPGDVEDAVAEGESTYVLTSGSLFALDDSGDELWDVEVEGAEYLSVAELRTDLLWLSGSDGGGSLRSTEDGEEVLAIDGELETVLEGQAIVSDDDELSSINLDSGDVEWTTEGGESIAVDGGSVFILADDQLRRLALDGEEQWTADAELALGDYPYMTTADGFVVVNGEDTAIAFDGQDGEELWSVDTGDDGGSAGLMFPDQVYIQKNDFSFEDDTEDTKVVIYDRDGRVASFDPGTSFFYAFPVRSEGDVYAFDFGEGILYDEEFEALGRSHDGSVQPVDGGLYELSEGEVSFFRNDESSAAWTLDDEFGDDAQLGAAEDRLLIADGSDLLSYR</sequence>
<name>A0ABN2XQ28_9ACTN</name>
<accession>A0ABN2XQ28</accession>
<comment type="caution">
    <text evidence="2">The sequence shown here is derived from an EMBL/GenBank/DDBJ whole genome shotgun (WGS) entry which is preliminary data.</text>
</comment>
<dbReference type="InterPro" id="IPR002372">
    <property type="entry name" value="PQQ_rpt_dom"/>
</dbReference>
<dbReference type="Proteomes" id="UP001500575">
    <property type="component" value="Unassembled WGS sequence"/>
</dbReference>
<dbReference type="InterPro" id="IPR015943">
    <property type="entry name" value="WD40/YVTN_repeat-like_dom_sf"/>
</dbReference>
<evidence type="ECO:0000313" key="3">
    <source>
        <dbReference type="Proteomes" id="UP001500575"/>
    </source>
</evidence>
<dbReference type="SUPFAM" id="SSF50998">
    <property type="entry name" value="Quinoprotein alcohol dehydrogenase-like"/>
    <property type="match status" value="1"/>
</dbReference>
<feature type="domain" description="Pyrrolo-quinoline quinone repeat" evidence="1">
    <location>
        <begin position="112"/>
        <end position="248"/>
    </location>
</feature>
<gene>
    <name evidence="2" type="ORF">GCM10009843_03580</name>
</gene>
<organism evidence="2 3">
    <name type="scientific">Nocardioides bigeumensis</name>
    <dbReference type="NCBI Taxonomy" id="433657"/>
    <lineage>
        <taxon>Bacteria</taxon>
        <taxon>Bacillati</taxon>
        <taxon>Actinomycetota</taxon>
        <taxon>Actinomycetes</taxon>
        <taxon>Propionibacteriales</taxon>
        <taxon>Nocardioidaceae</taxon>
        <taxon>Nocardioides</taxon>
    </lineage>
</organism>
<protein>
    <recommendedName>
        <fullName evidence="1">Pyrrolo-quinoline quinone repeat domain-containing protein</fullName>
    </recommendedName>
</protein>
<dbReference type="InterPro" id="IPR011047">
    <property type="entry name" value="Quinoprotein_ADH-like_sf"/>
</dbReference>
<keyword evidence="3" id="KW-1185">Reference proteome</keyword>
<evidence type="ECO:0000259" key="1">
    <source>
        <dbReference type="Pfam" id="PF13360"/>
    </source>
</evidence>
<dbReference type="EMBL" id="BAAAQQ010000002">
    <property type="protein sequence ID" value="GAA2114830.1"/>
    <property type="molecule type" value="Genomic_DNA"/>
</dbReference>
<proteinExistence type="predicted"/>
<dbReference type="Pfam" id="PF13360">
    <property type="entry name" value="PQQ_2"/>
    <property type="match status" value="1"/>
</dbReference>
<evidence type="ECO:0000313" key="2">
    <source>
        <dbReference type="EMBL" id="GAA2114830.1"/>
    </source>
</evidence>